<sequence>MSAVKKDIKDMATSVNVGLANLQKPSTQKSLKAKLRARLHFVVALVGLGVVAAVGTYIAKRGLPDIDPVKVHKAIDKAGYLGIALYILGFGLSELLHLPAMVFVVAGVLCWGHFKGWLLALIMAPLSCCLSFLVVRKIGGQVLADSQWSFVQKLMAKLDEYPVRTVVTLRLCFFLAPAINYVLALSSISFKNFFVGTAAGLVGPLTIAVFFIDRLIVYMGWSKVQNAEIGAALHELGDEFEFGAMGGRHGRGAFF</sequence>
<keyword evidence="1" id="KW-0812">Transmembrane</keyword>
<proteinExistence type="predicted"/>
<reference evidence="3" key="1">
    <citation type="submission" date="2021-01" db="EMBL/GenBank/DDBJ databases">
        <authorList>
            <person name="Corre E."/>
            <person name="Pelletier E."/>
            <person name="Niang G."/>
            <person name="Scheremetjew M."/>
            <person name="Finn R."/>
            <person name="Kale V."/>
            <person name="Holt S."/>
            <person name="Cochrane G."/>
            <person name="Meng A."/>
            <person name="Brown T."/>
            <person name="Cohen L."/>
        </authorList>
    </citation>
    <scope>NUCLEOTIDE SEQUENCE</scope>
    <source>
        <strain evidence="3">CCAC1681</strain>
    </source>
</reference>
<gene>
    <name evidence="3" type="ORF">MSP1401_LOCUS5476</name>
</gene>
<keyword evidence="1" id="KW-0472">Membrane</keyword>
<dbReference type="InterPro" id="IPR032816">
    <property type="entry name" value="VTT_dom"/>
</dbReference>
<feature type="transmembrane region" description="Helical" evidence="1">
    <location>
        <begin position="116"/>
        <end position="135"/>
    </location>
</feature>
<feature type="transmembrane region" description="Helical" evidence="1">
    <location>
        <begin position="167"/>
        <end position="186"/>
    </location>
</feature>
<name>A0A7S0GT57_MICPS</name>
<organism evidence="3">
    <name type="scientific">Micromonas pusilla</name>
    <name type="common">Picoplanktonic green alga</name>
    <name type="synonym">Chromulina pusilla</name>
    <dbReference type="NCBI Taxonomy" id="38833"/>
    <lineage>
        <taxon>Eukaryota</taxon>
        <taxon>Viridiplantae</taxon>
        <taxon>Chlorophyta</taxon>
        <taxon>Mamiellophyceae</taxon>
        <taxon>Mamiellales</taxon>
        <taxon>Mamiellaceae</taxon>
        <taxon>Micromonas</taxon>
    </lineage>
</organism>
<evidence type="ECO:0000313" key="3">
    <source>
        <dbReference type="EMBL" id="CAD8438902.1"/>
    </source>
</evidence>
<feature type="transmembrane region" description="Helical" evidence="1">
    <location>
        <begin position="39"/>
        <end position="59"/>
    </location>
</feature>
<feature type="transmembrane region" description="Helical" evidence="1">
    <location>
        <begin position="193"/>
        <end position="212"/>
    </location>
</feature>
<accession>A0A7S0GT57</accession>
<feature type="domain" description="VTT" evidence="2">
    <location>
        <begin position="98"/>
        <end position="213"/>
    </location>
</feature>
<protein>
    <recommendedName>
        <fullName evidence="2">VTT domain-containing protein</fullName>
    </recommendedName>
</protein>
<dbReference type="Pfam" id="PF09335">
    <property type="entry name" value="VTT_dom"/>
    <property type="match status" value="1"/>
</dbReference>
<dbReference type="EMBL" id="HBEN01006687">
    <property type="protein sequence ID" value="CAD8438902.1"/>
    <property type="molecule type" value="Transcribed_RNA"/>
</dbReference>
<feature type="transmembrane region" description="Helical" evidence="1">
    <location>
        <begin position="79"/>
        <end position="109"/>
    </location>
</feature>
<keyword evidence="1" id="KW-1133">Transmembrane helix</keyword>
<evidence type="ECO:0000259" key="2">
    <source>
        <dbReference type="Pfam" id="PF09335"/>
    </source>
</evidence>
<evidence type="ECO:0000256" key="1">
    <source>
        <dbReference type="SAM" id="Phobius"/>
    </source>
</evidence>
<dbReference type="AlphaFoldDB" id="A0A7S0GT57"/>